<sequence>MLKLRLYIHRYNSLPCSRTKYKKKNRVIAFKPANNLLTRTKTGFDLILVKMQPEASASSHSLFGNQNF</sequence>
<protein>
    <submittedName>
        <fullName evidence="1">Uncharacterized protein</fullName>
    </submittedName>
</protein>
<comment type="caution">
    <text evidence="1">The sequence shown here is derived from an EMBL/GenBank/DDBJ whole genome shotgun (WGS) entry which is preliminary data.</text>
</comment>
<dbReference type="EMBL" id="LUHQ01000002">
    <property type="protein sequence ID" value="OAP08319.1"/>
    <property type="molecule type" value="Genomic_DNA"/>
</dbReference>
<proteinExistence type="predicted"/>
<evidence type="ECO:0000313" key="2">
    <source>
        <dbReference type="Proteomes" id="UP000078284"/>
    </source>
</evidence>
<gene>
    <name evidence="1" type="ordered locus">AXX17_At2g23270</name>
</gene>
<organism evidence="1 2">
    <name type="scientific">Arabidopsis thaliana</name>
    <name type="common">Mouse-ear cress</name>
    <dbReference type="NCBI Taxonomy" id="3702"/>
    <lineage>
        <taxon>Eukaryota</taxon>
        <taxon>Viridiplantae</taxon>
        <taxon>Streptophyta</taxon>
        <taxon>Embryophyta</taxon>
        <taxon>Tracheophyta</taxon>
        <taxon>Spermatophyta</taxon>
        <taxon>Magnoliopsida</taxon>
        <taxon>eudicotyledons</taxon>
        <taxon>Gunneridae</taxon>
        <taxon>Pentapetalae</taxon>
        <taxon>rosids</taxon>
        <taxon>malvids</taxon>
        <taxon>Brassicales</taxon>
        <taxon>Brassicaceae</taxon>
        <taxon>Camelineae</taxon>
        <taxon>Arabidopsis</taxon>
    </lineage>
</organism>
<evidence type="ECO:0000313" key="1">
    <source>
        <dbReference type="EMBL" id="OAP08319.1"/>
    </source>
</evidence>
<name>A0A178VPM0_ARATH</name>
<dbReference type="AlphaFoldDB" id="A0A178VPM0"/>
<accession>A0A178VPM0</accession>
<reference evidence="2" key="1">
    <citation type="journal article" date="2016" name="Proc. Natl. Acad. Sci. U.S.A.">
        <title>Chromosome-level assembly of Arabidopsis thaliana Ler reveals the extent of translocation and inversion polymorphisms.</title>
        <authorList>
            <person name="Zapata L."/>
            <person name="Ding J."/>
            <person name="Willing E.M."/>
            <person name="Hartwig B."/>
            <person name="Bezdan D."/>
            <person name="Jiao W.B."/>
            <person name="Patel V."/>
            <person name="Velikkakam James G."/>
            <person name="Koornneef M."/>
            <person name="Ossowski S."/>
            <person name="Schneeberger K."/>
        </authorList>
    </citation>
    <scope>NUCLEOTIDE SEQUENCE [LARGE SCALE GENOMIC DNA]</scope>
    <source>
        <strain evidence="2">cv. Landsberg erecta</strain>
    </source>
</reference>
<dbReference type="Proteomes" id="UP000078284">
    <property type="component" value="Chromosome 2"/>
</dbReference>